<keyword evidence="5 7" id="KW-1133">Transmembrane helix</keyword>
<feature type="transmembrane region" description="Helical" evidence="7">
    <location>
        <begin position="334"/>
        <end position="356"/>
    </location>
</feature>
<feature type="transmembrane region" description="Helical" evidence="7">
    <location>
        <begin position="105"/>
        <end position="125"/>
    </location>
</feature>
<keyword evidence="2" id="KW-0813">Transport</keyword>
<dbReference type="InterPro" id="IPR013057">
    <property type="entry name" value="AA_transpt_TM"/>
</dbReference>
<proteinExistence type="predicted"/>
<organism evidence="9 10">
    <name type="scientific">Linum tenue</name>
    <dbReference type="NCBI Taxonomy" id="586396"/>
    <lineage>
        <taxon>Eukaryota</taxon>
        <taxon>Viridiplantae</taxon>
        <taxon>Streptophyta</taxon>
        <taxon>Embryophyta</taxon>
        <taxon>Tracheophyta</taxon>
        <taxon>Spermatophyta</taxon>
        <taxon>Magnoliopsida</taxon>
        <taxon>eudicotyledons</taxon>
        <taxon>Gunneridae</taxon>
        <taxon>Pentapetalae</taxon>
        <taxon>rosids</taxon>
        <taxon>fabids</taxon>
        <taxon>Malpighiales</taxon>
        <taxon>Linaceae</taxon>
        <taxon>Linum</taxon>
    </lineage>
</organism>
<evidence type="ECO:0000313" key="10">
    <source>
        <dbReference type="Proteomes" id="UP001154282"/>
    </source>
</evidence>
<feature type="transmembrane region" description="Helical" evidence="7">
    <location>
        <begin position="281"/>
        <end position="301"/>
    </location>
</feature>
<dbReference type="GO" id="GO:0005774">
    <property type="term" value="C:vacuolar membrane"/>
    <property type="evidence" value="ECO:0007669"/>
    <property type="project" value="TreeGrafter"/>
</dbReference>
<evidence type="ECO:0000259" key="8">
    <source>
        <dbReference type="Pfam" id="PF01490"/>
    </source>
</evidence>
<evidence type="ECO:0000256" key="7">
    <source>
        <dbReference type="SAM" id="Phobius"/>
    </source>
</evidence>
<evidence type="ECO:0000256" key="4">
    <source>
        <dbReference type="ARBA" id="ARBA00022970"/>
    </source>
</evidence>
<feature type="domain" description="Amino acid transporter transmembrane" evidence="8">
    <location>
        <begin position="306"/>
        <end position="389"/>
    </location>
</feature>
<feature type="transmembrane region" description="Helical" evidence="7">
    <location>
        <begin position="171"/>
        <end position="193"/>
    </location>
</feature>
<evidence type="ECO:0000256" key="5">
    <source>
        <dbReference type="ARBA" id="ARBA00022989"/>
    </source>
</evidence>
<name>A0AAV0MMN5_9ROSI</name>
<keyword evidence="6 7" id="KW-0472">Membrane</keyword>
<reference evidence="9" key="1">
    <citation type="submission" date="2022-08" db="EMBL/GenBank/DDBJ databases">
        <authorList>
            <person name="Gutierrez-Valencia J."/>
        </authorList>
    </citation>
    <scope>NUCLEOTIDE SEQUENCE</scope>
</reference>
<evidence type="ECO:0000313" key="9">
    <source>
        <dbReference type="EMBL" id="CAI0448017.1"/>
    </source>
</evidence>
<dbReference type="PANTHER" id="PTHR22950:SF698">
    <property type="entry name" value="AMINO ACID TRANSPORTER TRANSMEMBRANE DOMAIN-CONTAINING PROTEIN"/>
    <property type="match status" value="1"/>
</dbReference>
<evidence type="ECO:0000256" key="6">
    <source>
        <dbReference type="ARBA" id="ARBA00023136"/>
    </source>
</evidence>
<dbReference type="GO" id="GO:0015179">
    <property type="term" value="F:L-amino acid transmembrane transporter activity"/>
    <property type="evidence" value="ECO:0007669"/>
    <property type="project" value="TreeGrafter"/>
</dbReference>
<evidence type="ECO:0000256" key="2">
    <source>
        <dbReference type="ARBA" id="ARBA00022448"/>
    </source>
</evidence>
<dbReference type="AlphaFoldDB" id="A0AAV0MMN5"/>
<feature type="transmembrane region" description="Helical" evidence="7">
    <location>
        <begin position="213"/>
        <end position="234"/>
    </location>
</feature>
<feature type="transmembrane region" description="Helical" evidence="7">
    <location>
        <begin position="59"/>
        <end position="78"/>
    </location>
</feature>
<accession>A0AAV0MMN5</accession>
<dbReference type="Proteomes" id="UP001154282">
    <property type="component" value="Unassembled WGS sequence"/>
</dbReference>
<dbReference type="Pfam" id="PF01490">
    <property type="entry name" value="Aa_trans"/>
    <property type="match status" value="2"/>
</dbReference>
<comment type="subcellular location">
    <subcellularLocation>
        <location evidence="1">Membrane</location>
        <topology evidence="1">Multi-pass membrane protein</topology>
    </subcellularLocation>
</comment>
<keyword evidence="4" id="KW-0029">Amino-acid transport</keyword>
<feature type="transmembrane region" description="Helical" evidence="7">
    <location>
        <begin position="368"/>
        <end position="388"/>
    </location>
</feature>
<gene>
    <name evidence="9" type="ORF">LITE_LOCUS29630</name>
</gene>
<comment type="caution">
    <text evidence="9">The sequence shown here is derived from an EMBL/GenBank/DDBJ whole genome shotgun (WGS) entry which is preliminary data.</text>
</comment>
<dbReference type="EMBL" id="CAMGYJ010000007">
    <property type="protein sequence ID" value="CAI0448017.1"/>
    <property type="molecule type" value="Genomic_DNA"/>
</dbReference>
<keyword evidence="10" id="KW-1185">Reference proteome</keyword>
<feature type="transmembrane region" description="Helical" evidence="7">
    <location>
        <begin position="246"/>
        <end position="269"/>
    </location>
</feature>
<feature type="domain" description="Amino acid transporter transmembrane" evidence="8">
    <location>
        <begin position="27"/>
        <end position="292"/>
    </location>
</feature>
<feature type="transmembrane region" description="Helical" evidence="7">
    <location>
        <begin position="34"/>
        <end position="53"/>
    </location>
</feature>
<feature type="transmembrane region" description="Helical" evidence="7">
    <location>
        <begin position="308"/>
        <end position="328"/>
    </location>
</feature>
<keyword evidence="3 7" id="KW-0812">Transmembrane</keyword>
<evidence type="ECO:0000256" key="1">
    <source>
        <dbReference type="ARBA" id="ARBA00004141"/>
    </source>
</evidence>
<evidence type="ECO:0000256" key="3">
    <source>
        <dbReference type="ARBA" id="ARBA00022692"/>
    </source>
</evidence>
<protein>
    <recommendedName>
        <fullName evidence="8">Amino acid transporter transmembrane domain-containing protein</fullName>
    </recommendedName>
</protein>
<dbReference type="PANTHER" id="PTHR22950">
    <property type="entry name" value="AMINO ACID TRANSPORTER"/>
    <property type="match status" value="1"/>
</dbReference>
<sequence>MECQKVAMEMESQTHLQAQPQDPKPKGTTFLRTCFNGLNALSGVGILSIPFALSQGGWLSLALLLLVAVLCFYTGLLLKRCMDSDLHIRTYPDIGERAFGYKGRALVSIFLYMELYLVAVEFLILEGDNLDKLFPHTAFRIGSLEIGGKEAFILLSGLVILPTTWLKSLGVLAYVSVGGVLASIVLAVCVFWVGAVDGVGFHESGRILRLEGLPTAISLFTFCYCGHAVFPTLCNSMKDRTQFSKVLLVCFVVSTLSYGSMAVMGYLMYGEHLKSQVTLNLPIAKISSQVAIYTTLVNPVAKYANSRALCILVRTVILISTVIVALTVPFFGYVMAFIGSSLSVIASLILPCLCYVRINKSARKVGLELMLIVGILVVATVVGIVGTYTSVKQIVKQL</sequence>